<proteinExistence type="predicted"/>
<dbReference type="EMBL" id="LLYB01000023">
    <property type="protein sequence ID" value="KRR28372.1"/>
    <property type="molecule type" value="Genomic_DNA"/>
</dbReference>
<evidence type="ECO:0000313" key="2">
    <source>
        <dbReference type="Proteomes" id="UP000051660"/>
    </source>
</evidence>
<sequence>MEVHRANKGEAGFPLIASVEPVMFGVLRIVFDDGYEGVLDLRSVMGKGIWQNIRTREDFFEVELEQFGSHLSWPRGNGVTELPADGVRVACERQEMLLRSMRW</sequence>
<evidence type="ECO:0000313" key="1">
    <source>
        <dbReference type="EMBL" id="KRR28372.1"/>
    </source>
</evidence>
<name>A0A0R3N7J3_9BRAD</name>
<dbReference type="SUPFAM" id="SSF143880">
    <property type="entry name" value="NE0471 N-terminal domain-like"/>
    <property type="match status" value="1"/>
</dbReference>
<protein>
    <recommendedName>
        <fullName evidence="3">DUF2442 domain-containing protein</fullName>
    </recommendedName>
</protein>
<evidence type="ECO:0008006" key="3">
    <source>
        <dbReference type="Google" id="ProtNLM"/>
    </source>
</evidence>
<comment type="caution">
    <text evidence="1">The sequence shown here is derived from an EMBL/GenBank/DDBJ whole genome shotgun (WGS) entry which is preliminary data.</text>
</comment>
<dbReference type="Proteomes" id="UP000051660">
    <property type="component" value="Unassembled WGS sequence"/>
</dbReference>
<reference evidence="1 2" key="1">
    <citation type="submission" date="2014-03" db="EMBL/GenBank/DDBJ databases">
        <title>Bradyrhizobium valentinum sp. nov., isolated from effective nodules of Lupinus mariae-josephae, a lupine endemic of basic-lime soils in Eastern Spain.</title>
        <authorList>
            <person name="Duran D."/>
            <person name="Rey L."/>
            <person name="Navarro A."/>
            <person name="Busquets A."/>
            <person name="Imperial J."/>
            <person name="Ruiz-Argueso T."/>
        </authorList>
    </citation>
    <scope>NUCLEOTIDE SEQUENCE [LARGE SCALE GENOMIC DNA]</scope>
    <source>
        <strain evidence="1 2">CCBAU 23086</strain>
    </source>
</reference>
<dbReference type="InterPro" id="IPR036782">
    <property type="entry name" value="NE0471-like_N"/>
</dbReference>
<dbReference type="RefSeq" id="WP_057855978.1">
    <property type="nucleotide sequence ID" value="NZ_LLYB01000023.1"/>
</dbReference>
<accession>A0A0R3N7J3</accession>
<dbReference type="Gene3D" id="3.30.2020.10">
    <property type="entry name" value="NE0471-like N-terminal domain"/>
    <property type="match status" value="1"/>
</dbReference>
<dbReference type="AlphaFoldDB" id="A0A0R3N7J3"/>
<organism evidence="1 2">
    <name type="scientific">Bradyrhizobium lablabi</name>
    <dbReference type="NCBI Taxonomy" id="722472"/>
    <lineage>
        <taxon>Bacteria</taxon>
        <taxon>Pseudomonadati</taxon>
        <taxon>Pseudomonadota</taxon>
        <taxon>Alphaproteobacteria</taxon>
        <taxon>Hyphomicrobiales</taxon>
        <taxon>Nitrobacteraceae</taxon>
        <taxon>Bradyrhizobium</taxon>
    </lineage>
</organism>
<dbReference type="OrthoDB" id="8115703at2"/>
<gene>
    <name evidence="1" type="ORF">CQ14_40875</name>
</gene>